<dbReference type="Proteomes" id="UP000282087">
    <property type="component" value="Unassembled WGS sequence"/>
</dbReference>
<comment type="caution">
    <text evidence="3">The sequence shown here is derived from an EMBL/GenBank/DDBJ whole genome shotgun (WGS) entry which is preliminary data.</text>
</comment>
<feature type="region of interest" description="Disordered" evidence="1">
    <location>
        <begin position="66"/>
        <end position="95"/>
    </location>
</feature>
<evidence type="ECO:0000313" key="6">
    <source>
        <dbReference type="Proteomes" id="UP000286097"/>
    </source>
</evidence>
<name>A0A3M6VUA9_9STRA</name>
<accession>A0A3M6VUA9</accession>
<evidence type="ECO:0000313" key="5">
    <source>
        <dbReference type="Proteomes" id="UP000282087"/>
    </source>
</evidence>
<protein>
    <recommendedName>
        <fullName evidence="7">RxLR effector protein</fullName>
    </recommendedName>
</protein>
<evidence type="ECO:0000313" key="4">
    <source>
        <dbReference type="EMBL" id="RQM11305.1"/>
    </source>
</evidence>
<feature type="region of interest" description="Disordered" evidence="1">
    <location>
        <begin position="1464"/>
        <end position="1494"/>
    </location>
</feature>
<feature type="signal peptide" evidence="2">
    <location>
        <begin position="1"/>
        <end position="20"/>
    </location>
</feature>
<reference evidence="5 6" key="1">
    <citation type="submission" date="2018-06" db="EMBL/GenBank/DDBJ databases">
        <title>Comparative genomics of downy mildews reveals potential adaptations to biotrophy.</title>
        <authorList>
            <person name="Fletcher K."/>
            <person name="Klosterman S.J."/>
            <person name="Derevnina L."/>
            <person name="Martin F."/>
            <person name="Koike S."/>
            <person name="Reyes Chin-Wo S."/>
            <person name="Mou B."/>
            <person name="Michelmore R."/>
        </authorList>
    </citation>
    <scope>NUCLEOTIDE SEQUENCE [LARGE SCALE GENOMIC DNA]</scope>
    <source>
        <strain evidence="4 6">R13</strain>
        <strain evidence="3 5">R14</strain>
    </source>
</reference>
<sequence length="1494" mass="173044">MRVYVQLLLAAAAITHAATAKITTSVVVNTTDYTPESSSNAARDKGDGMMDVNVLVQEDLAEAKKATIAAGSPTKPSEDLSYTAGRDDGERGGIGEGLSKVAEKLKDVVKPNQDNLAAKAAASQVDPYETFLKVTGKLSKEKAIVELTKQLDERIVAQLIVRAKTDAIHKDAALKLEEAQMQYWLNNNKSGQDVFELLQLAKAKDDRLVPVDDLLAHPLFGYWMTYVERFNKDDSEKVSVIDFLKLKYNYSDVDLAHVVQDAKMDIVSRSNAFQVEEAQMKYWLKKGLTGNDMFKLLEMVEEKGTRLVPVDDLLTHPLFGYWITYVEKLNTKDSEKVSVVDILMSEYNYSDVDLARLIVDAKKGSTRNEDAKKLEEAQMEYWLKKDLSVDGVFKLLQMVEIKDGRLVPVDDLLTHPLFGYWMTYAERLNTKDSELVSVVDVLTPEYFSNAALAHLIVAAKKDLKPEVAKKLEKAQMKYWLNEKKSADDMFKLLEMVETKDDRLVPVDDLLAHPLFGYWMTYVEKLNTKDSKKLNVVDILTPKYYSDADLARLIVDAKMGPQHEVAKKVEKAQMEYWLNKKKSAYDVCHLLQLVKVEKSQLLFADDLLAQPLYHYWSTYVGRLLTQSNENAVSVVKMLTSKYSTEGLARLIVAAKKDLNHDDAVLKLEEAQMEYWLESEISAYHMFNLLGLAENNGKRFVPVDDLLAHPLFGYWMTYVERFNKDDSEKVSVIDFLKLKYNYSDVDLAHLIVHAKMGLQHEVAKKLEEAQMKFWLESEISAYDMFNLLQLSKAKDDRLVPVDDLLAHPLFGYWMTYVEKLDTNESKKEGVIDFFKTEFKYSDVDLARLIVHAKMGPQPEGAKKLEEAQMEYLLRTGVSADKLFKDMGLDTATGGILTHRLFNYWYTYFERINVEYNKNNKVIDFLRKKDTDNEIDSKVFLKDEVEKAKFVKRSDVDDLFMELRLDKVAKSLFSNELFIFWRTCLEKFEAAHPEEPRTSVFHLLRTVYDDKRLVDLIHAEQKGTDSANYASRLEKKLCETWVTKGKSLDDVFELLDLEAAGYKVLDDPSMEAFVTFMDAVNNIKKLHTGTKEAAFEENEIIRGIKFASSTGGLRSTRAEKALFQLWFIHKKKPDEIFKMFFGEDHLDKILKDEGNLFEIPLFITFMKYAEAYPRTKRLATAKDYKKQVTDIEKRPWMTDPITKVDYVERETNLAFLLQDQFANKFDKLVKMIVAAKESKKSMSAPYFAEKAEIDLWHLWTEKNTKKPNDIFEDLKLNAKMTPKDLFENPLFGWWVDYVEYLLTRISKSEIRYWDVLRKVFDSKSNLAWLKNARKKGDTKELADRVWKLLMHEHLIDTSSPKTFMKKMRLKLGKSDEKKWTDLLMKYSENEISAEDTKKEIMNLSDNDGDMVVLKEYTMKYINRHENAERKKRATAIVKSYEGPRKDEKDKLEFEEWKRRQELDRIKRRRRPKLKLEEEHEMEKKNEEEWKGESATAN</sequence>
<feature type="compositionally biased region" description="Basic and acidic residues" evidence="1">
    <location>
        <begin position="1470"/>
        <end position="1488"/>
    </location>
</feature>
<evidence type="ECO:0000256" key="2">
    <source>
        <dbReference type="SAM" id="SignalP"/>
    </source>
</evidence>
<gene>
    <name evidence="4" type="ORF">DD237_000775</name>
    <name evidence="3" type="ORF">DD238_001861</name>
</gene>
<evidence type="ECO:0008006" key="7">
    <source>
        <dbReference type="Google" id="ProtNLM"/>
    </source>
</evidence>
<proteinExistence type="predicted"/>
<organism evidence="3 5">
    <name type="scientific">Peronospora effusa</name>
    <dbReference type="NCBI Taxonomy" id="542832"/>
    <lineage>
        <taxon>Eukaryota</taxon>
        <taxon>Sar</taxon>
        <taxon>Stramenopiles</taxon>
        <taxon>Oomycota</taxon>
        <taxon>Peronosporomycetes</taxon>
        <taxon>Peronosporales</taxon>
        <taxon>Peronosporaceae</taxon>
        <taxon>Peronospora</taxon>
    </lineage>
</organism>
<evidence type="ECO:0000313" key="3">
    <source>
        <dbReference type="EMBL" id="RMX69743.1"/>
    </source>
</evidence>
<dbReference type="Proteomes" id="UP000286097">
    <property type="component" value="Unassembled WGS sequence"/>
</dbReference>
<dbReference type="EMBL" id="QKXF01000443">
    <property type="protein sequence ID" value="RQM11305.1"/>
    <property type="molecule type" value="Genomic_DNA"/>
</dbReference>
<keyword evidence="5" id="KW-1185">Reference proteome</keyword>
<keyword evidence="2" id="KW-0732">Signal</keyword>
<dbReference type="EMBL" id="QLLG01000014">
    <property type="protein sequence ID" value="RMX69743.1"/>
    <property type="molecule type" value="Genomic_DNA"/>
</dbReference>
<feature type="chain" id="PRO_5036340313" description="RxLR effector protein" evidence="2">
    <location>
        <begin position="21"/>
        <end position="1494"/>
    </location>
</feature>
<evidence type="ECO:0000256" key="1">
    <source>
        <dbReference type="SAM" id="MobiDB-lite"/>
    </source>
</evidence>
<dbReference type="VEuPathDB" id="FungiDB:DD237_000775"/>